<dbReference type="GO" id="GO:0016787">
    <property type="term" value="F:hydrolase activity"/>
    <property type="evidence" value="ECO:0007669"/>
    <property type="project" value="UniProtKB-KW"/>
</dbReference>
<organism evidence="2 3">
    <name type="scientific">Rhizoclosmatium globosum</name>
    <dbReference type="NCBI Taxonomy" id="329046"/>
    <lineage>
        <taxon>Eukaryota</taxon>
        <taxon>Fungi</taxon>
        <taxon>Fungi incertae sedis</taxon>
        <taxon>Chytridiomycota</taxon>
        <taxon>Chytridiomycota incertae sedis</taxon>
        <taxon>Chytridiomycetes</taxon>
        <taxon>Chytridiales</taxon>
        <taxon>Chytriomycetaceae</taxon>
        <taxon>Rhizoclosmatium</taxon>
    </lineage>
</organism>
<evidence type="ECO:0000313" key="3">
    <source>
        <dbReference type="Proteomes" id="UP000193642"/>
    </source>
</evidence>
<accession>A0A1Y2CP04</accession>
<protein>
    <submittedName>
        <fullName evidence="2">p-loop containing nucleoside triphosphate hydrolase protein</fullName>
    </submittedName>
</protein>
<dbReference type="EMBL" id="MCGO01000012">
    <property type="protein sequence ID" value="ORY48055.1"/>
    <property type="molecule type" value="Genomic_DNA"/>
</dbReference>
<sequence>MEFLPQQTLVILRGCSGAGKSTLAAELLESNPTALVFSTDDFFRQNESGEYKHDPSRLSEAHAWNQARAATAMANKAQVVVIDNTNLQRWEAKPYVECALKEGYSVVVKEPTTDWWVRKDVNELFKRGTHGVPYEAIAKMVERYEPDFSVEAIMQSSPPDFSRSRRGGFNNGGRGSFNRGGFNGNRGNFNNNRGGHSFNNNQTPPQTPPVGANVQPNNSTGGIN</sequence>
<evidence type="ECO:0000256" key="1">
    <source>
        <dbReference type="SAM" id="MobiDB-lite"/>
    </source>
</evidence>
<keyword evidence="3" id="KW-1185">Reference proteome</keyword>
<reference evidence="2 3" key="1">
    <citation type="submission" date="2016-07" db="EMBL/GenBank/DDBJ databases">
        <title>Pervasive Adenine N6-methylation of Active Genes in Fungi.</title>
        <authorList>
            <consortium name="DOE Joint Genome Institute"/>
            <person name="Mondo S.J."/>
            <person name="Dannebaum R.O."/>
            <person name="Kuo R.C."/>
            <person name="Labutti K."/>
            <person name="Haridas S."/>
            <person name="Kuo A."/>
            <person name="Salamov A."/>
            <person name="Ahrendt S.R."/>
            <person name="Lipzen A."/>
            <person name="Sullivan W."/>
            <person name="Andreopoulos W.B."/>
            <person name="Clum A."/>
            <person name="Lindquist E."/>
            <person name="Daum C."/>
            <person name="Ramamoorthy G.K."/>
            <person name="Gryganskyi A."/>
            <person name="Culley D."/>
            <person name="Magnuson J.K."/>
            <person name="James T.Y."/>
            <person name="O'Malley M.A."/>
            <person name="Stajich J.E."/>
            <person name="Spatafora J.W."/>
            <person name="Visel A."/>
            <person name="Grigoriev I.V."/>
        </authorList>
    </citation>
    <scope>NUCLEOTIDE SEQUENCE [LARGE SCALE GENOMIC DNA]</scope>
    <source>
        <strain evidence="2 3">JEL800</strain>
    </source>
</reference>
<dbReference type="InterPro" id="IPR027417">
    <property type="entry name" value="P-loop_NTPase"/>
</dbReference>
<name>A0A1Y2CP04_9FUNG</name>
<dbReference type="PANTHER" id="PTHR13308">
    <property type="entry name" value="NEDD4-BINDING PROTEIN 2-LIKE 1"/>
    <property type="match status" value="1"/>
</dbReference>
<dbReference type="InterPro" id="IPR026302">
    <property type="entry name" value="NEDD4-bd_p2"/>
</dbReference>
<comment type="caution">
    <text evidence="2">The sequence shown here is derived from an EMBL/GenBank/DDBJ whole genome shotgun (WGS) entry which is preliminary data.</text>
</comment>
<dbReference type="STRING" id="329046.A0A1Y2CP04"/>
<dbReference type="AlphaFoldDB" id="A0A1Y2CP04"/>
<keyword evidence="2" id="KW-0378">Hydrolase</keyword>
<dbReference type="Pfam" id="PF13671">
    <property type="entry name" value="AAA_33"/>
    <property type="match status" value="1"/>
</dbReference>
<feature type="compositionally biased region" description="Low complexity" evidence="1">
    <location>
        <begin position="176"/>
        <end position="204"/>
    </location>
</feature>
<dbReference type="OrthoDB" id="3231855at2759"/>
<dbReference type="PANTHER" id="PTHR13308:SF40">
    <property type="entry name" value="NEDD4-BINDING PROTEIN 2-LIKE 1"/>
    <property type="match status" value="1"/>
</dbReference>
<gene>
    <name evidence="2" type="ORF">BCR33DRAFT_848122</name>
</gene>
<proteinExistence type="predicted"/>
<dbReference type="Gene3D" id="3.40.50.300">
    <property type="entry name" value="P-loop containing nucleotide triphosphate hydrolases"/>
    <property type="match status" value="1"/>
</dbReference>
<feature type="region of interest" description="Disordered" evidence="1">
    <location>
        <begin position="155"/>
        <end position="224"/>
    </location>
</feature>
<feature type="compositionally biased region" description="Polar residues" evidence="1">
    <location>
        <begin position="214"/>
        <end position="224"/>
    </location>
</feature>
<evidence type="ECO:0000313" key="2">
    <source>
        <dbReference type="EMBL" id="ORY48055.1"/>
    </source>
</evidence>
<dbReference type="Proteomes" id="UP000193642">
    <property type="component" value="Unassembled WGS sequence"/>
</dbReference>
<dbReference type="SUPFAM" id="SSF52540">
    <property type="entry name" value="P-loop containing nucleoside triphosphate hydrolases"/>
    <property type="match status" value="1"/>
</dbReference>